<dbReference type="RefSeq" id="WP_091454854.1">
    <property type="nucleotide sequence ID" value="NZ_FMZZ01000013.1"/>
</dbReference>
<keyword evidence="2" id="KW-1185">Reference proteome</keyword>
<evidence type="ECO:0000313" key="2">
    <source>
        <dbReference type="Proteomes" id="UP000199501"/>
    </source>
</evidence>
<dbReference type="OrthoDB" id="6454021at2"/>
<dbReference type="STRING" id="1271860.SAMN05216174_11349"/>
<evidence type="ECO:0000313" key="1">
    <source>
        <dbReference type="EMBL" id="SDD56015.1"/>
    </source>
</evidence>
<organism evidence="1 2">
    <name type="scientific">Actinokineospora iranica</name>
    <dbReference type="NCBI Taxonomy" id="1271860"/>
    <lineage>
        <taxon>Bacteria</taxon>
        <taxon>Bacillati</taxon>
        <taxon>Actinomycetota</taxon>
        <taxon>Actinomycetes</taxon>
        <taxon>Pseudonocardiales</taxon>
        <taxon>Pseudonocardiaceae</taxon>
        <taxon>Actinokineospora</taxon>
    </lineage>
</organism>
<protein>
    <submittedName>
        <fullName evidence="1">Uncharacterized protein</fullName>
    </submittedName>
</protein>
<name>A0A1G6VT53_9PSEU</name>
<accession>A0A1G6VT53</accession>
<sequence>MTYQWAIVGGTQPCRTVTHHHYAETVRLCAAMTGIGMAHATTFPSFPDSDHLADADFRDERPVTDRSRAYLRALRAIQVDHGSHGRDRVPGIPSHKLSSADHWHVTAPECIEALAAYDAARRTGFPLPARLADDIVPFLRHAARSSGFRVS</sequence>
<dbReference type="Proteomes" id="UP000199501">
    <property type="component" value="Unassembled WGS sequence"/>
</dbReference>
<proteinExistence type="predicted"/>
<reference evidence="2" key="1">
    <citation type="submission" date="2016-10" db="EMBL/GenBank/DDBJ databases">
        <authorList>
            <person name="Varghese N."/>
            <person name="Submissions S."/>
        </authorList>
    </citation>
    <scope>NUCLEOTIDE SEQUENCE [LARGE SCALE GENOMIC DNA]</scope>
    <source>
        <strain evidence="2">IBRC-M 10403</strain>
    </source>
</reference>
<dbReference type="EMBL" id="FMZZ01000013">
    <property type="protein sequence ID" value="SDD56015.1"/>
    <property type="molecule type" value="Genomic_DNA"/>
</dbReference>
<dbReference type="AlphaFoldDB" id="A0A1G6VT53"/>
<gene>
    <name evidence="1" type="ORF">SAMN05216174_11349</name>
</gene>